<comment type="caution">
    <text evidence="11">The sequence shown here is derived from an EMBL/GenBank/DDBJ whole genome shotgun (WGS) entry which is preliminary data.</text>
</comment>
<keyword evidence="12" id="KW-1185">Reference proteome</keyword>
<name>A0A7J7K7J8_BUGNE</name>
<protein>
    <recommendedName>
        <fullName evidence="10">SH3 domain-containing protein</fullName>
    </recommendedName>
</protein>
<accession>A0A7J7K7J8</accession>
<dbReference type="SMART" id="SM00248">
    <property type="entry name" value="ANK"/>
    <property type="match status" value="2"/>
</dbReference>
<dbReference type="SUPFAM" id="SSF48403">
    <property type="entry name" value="Ankyrin repeat"/>
    <property type="match status" value="1"/>
</dbReference>
<dbReference type="AlphaFoldDB" id="A0A7J7K7J8"/>
<evidence type="ECO:0000256" key="2">
    <source>
        <dbReference type="ARBA" id="ARBA00022443"/>
    </source>
</evidence>
<feature type="region of interest" description="Disordered" evidence="9">
    <location>
        <begin position="75"/>
        <end position="123"/>
    </location>
</feature>
<evidence type="ECO:0000256" key="3">
    <source>
        <dbReference type="ARBA" id="ARBA00022703"/>
    </source>
</evidence>
<keyword evidence="2 8" id="KW-0728">SH3 domain</keyword>
<comment type="subcellular location">
    <subcellularLocation>
        <location evidence="1">Nucleus</location>
    </subcellularLocation>
</comment>
<dbReference type="InterPro" id="IPR047163">
    <property type="entry name" value="ASPP1/2"/>
</dbReference>
<dbReference type="Pfam" id="PF12796">
    <property type="entry name" value="Ank_2"/>
    <property type="match status" value="1"/>
</dbReference>
<keyword evidence="5 7" id="KW-0040">ANK repeat</keyword>
<evidence type="ECO:0000256" key="4">
    <source>
        <dbReference type="ARBA" id="ARBA00022737"/>
    </source>
</evidence>
<dbReference type="PANTHER" id="PTHR24131:SF10">
    <property type="entry name" value="ANKYRIN-REPEAT, SH3-DOMAIN, AND PROLINE-RICH-REGION CONTAINING PROTEIN, ISOFORM B"/>
    <property type="match status" value="1"/>
</dbReference>
<dbReference type="PROSITE" id="PS50088">
    <property type="entry name" value="ANK_REPEAT"/>
    <property type="match status" value="2"/>
</dbReference>
<sequence length="453" mass="48799">MLGSESTQYEYVLPIGSSTSDMSSQNSSADSSNTEIVVQKVRAPLSAIMQSSFTKTPFSTAPTLHPAAPAVSTSLSIPQSKASPLPVQTVNPTASSSHSRSSHTSLDTVATPPLPTAVSTSTPTAVSIPSTAATSFMQRDVSLMAADLSTKSLPFGKTQLYSVFVLQSKENESLRVLENSEITSRFSPDPPSSEDEKQNDFVVVYNPAETDGSQSHLKSIIRSKPYDRTDGPASSKPISRNARLHPLVILLDAALNGSVEEINEILPEVEDASAANDEGITALHNAICAGHMEIVQTLVEYGVDVNVVDLDGWTPLHCAASCNNQPVVEYLMSKGAAILSTTFSDQETPLEKCEVDEEGYDGTSQCLLDAEKQLGIAFPVYSVYNYEAENDDELSLSINQNLQVLRQDDEIGSDWWYARTVDNKEGYVAKSFLALSPRVFGSNGSRWPTLDST</sequence>
<dbReference type="GO" id="GO:0006915">
    <property type="term" value="P:apoptotic process"/>
    <property type="evidence" value="ECO:0007669"/>
    <property type="project" value="UniProtKB-KW"/>
</dbReference>
<feature type="repeat" description="ANK" evidence="7">
    <location>
        <begin position="278"/>
        <end position="310"/>
    </location>
</feature>
<evidence type="ECO:0000259" key="10">
    <source>
        <dbReference type="PROSITE" id="PS50002"/>
    </source>
</evidence>
<evidence type="ECO:0000256" key="8">
    <source>
        <dbReference type="PROSITE-ProRule" id="PRU00192"/>
    </source>
</evidence>
<gene>
    <name evidence="11" type="ORF">EB796_007081</name>
</gene>
<evidence type="ECO:0000256" key="5">
    <source>
        <dbReference type="ARBA" id="ARBA00023043"/>
    </source>
</evidence>
<dbReference type="InterPro" id="IPR036770">
    <property type="entry name" value="Ankyrin_rpt-contain_sf"/>
</dbReference>
<evidence type="ECO:0000313" key="11">
    <source>
        <dbReference type="EMBL" id="KAF6034612.1"/>
    </source>
</evidence>
<evidence type="ECO:0000313" key="12">
    <source>
        <dbReference type="Proteomes" id="UP000593567"/>
    </source>
</evidence>
<dbReference type="GO" id="GO:0042981">
    <property type="term" value="P:regulation of apoptotic process"/>
    <property type="evidence" value="ECO:0007669"/>
    <property type="project" value="InterPro"/>
</dbReference>
<proteinExistence type="predicted"/>
<dbReference type="GO" id="GO:0005634">
    <property type="term" value="C:nucleus"/>
    <property type="evidence" value="ECO:0007669"/>
    <property type="project" value="UniProtKB-SubCell"/>
</dbReference>
<dbReference type="Gene3D" id="1.25.40.20">
    <property type="entry name" value="Ankyrin repeat-containing domain"/>
    <property type="match status" value="1"/>
</dbReference>
<feature type="compositionally biased region" description="Polar residues" evidence="9">
    <location>
        <begin position="75"/>
        <end position="94"/>
    </location>
</feature>
<dbReference type="Proteomes" id="UP000593567">
    <property type="component" value="Unassembled WGS sequence"/>
</dbReference>
<keyword evidence="6" id="KW-0539">Nucleus</keyword>
<dbReference type="InterPro" id="IPR001452">
    <property type="entry name" value="SH3_domain"/>
</dbReference>
<feature type="repeat" description="ANK" evidence="7">
    <location>
        <begin position="311"/>
        <end position="343"/>
    </location>
</feature>
<dbReference type="InterPro" id="IPR036028">
    <property type="entry name" value="SH3-like_dom_sf"/>
</dbReference>
<keyword evidence="4" id="KW-0677">Repeat</keyword>
<dbReference type="OrthoDB" id="10038642at2759"/>
<dbReference type="InterPro" id="IPR002110">
    <property type="entry name" value="Ankyrin_rpt"/>
</dbReference>
<dbReference type="GO" id="GO:0002039">
    <property type="term" value="F:p53 binding"/>
    <property type="evidence" value="ECO:0007669"/>
    <property type="project" value="InterPro"/>
</dbReference>
<evidence type="ECO:0000256" key="7">
    <source>
        <dbReference type="PROSITE-ProRule" id="PRU00023"/>
    </source>
</evidence>
<evidence type="ECO:0000256" key="6">
    <source>
        <dbReference type="ARBA" id="ARBA00023242"/>
    </source>
</evidence>
<dbReference type="PROSITE" id="PS50297">
    <property type="entry name" value="ANK_REP_REGION"/>
    <property type="match status" value="2"/>
</dbReference>
<dbReference type="PROSITE" id="PS50002">
    <property type="entry name" value="SH3"/>
    <property type="match status" value="1"/>
</dbReference>
<organism evidence="11 12">
    <name type="scientific">Bugula neritina</name>
    <name type="common">Brown bryozoan</name>
    <name type="synonym">Sertularia neritina</name>
    <dbReference type="NCBI Taxonomy" id="10212"/>
    <lineage>
        <taxon>Eukaryota</taxon>
        <taxon>Metazoa</taxon>
        <taxon>Spiralia</taxon>
        <taxon>Lophotrochozoa</taxon>
        <taxon>Bryozoa</taxon>
        <taxon>Gymnolaemata</taxon>
        <taxon>Cheilostomatida</taxon>
        <taxon>Flustrina</taxon>
        <taxon>Buguloidea</taxon>
        <taxon>Bugulidae</taxon>
        <taxon>Bugula</taxon>
    </lineage>
</organism>
<feature type="compositionally biased region" description="Low complexity" evidence="9">
    <location>
        <begin position="95"/>
        <end position="123"/>
    </location>
</feature>
<dbReference type="EMBL" id="VXIV02001034">
    <property type="protein sequence ID" value="KAF6034612.1"/>
    <property type="molecule type" value="Genomic_DNA"/>
</dbReference>
<feature type="region of interest" description="Disordered" evidence="9">
    <location>
        <begin position="213"/>
        <end position="238"/>
    </location>
</feature>
<dbReference type="SUPFAM" id="SSF50044">
    <property type="entry name" value="SH3-domain"/>
    <property type="match status" value="1"/>
</dbReference>
<reference evidence="11" key="1">
    <citation type="submission" date="2020-06" db="EMBL/GenBank/DDBJ databases">
        <title>Draft genome of Bugula neritina, a colonial animal packing powerful symbionts and potential medicines.</title>
        <authorList>
            <person name="Rayko M."/>
        </authorList>
    </citation>
    <scope>NUCLEOTIDE SEQUENCE [LARGE SCALE GENOMIC DNA]</scope>
    <source>
        <strain evidence="11">Kwan_BN1</strain>
    </source>
</reference>
<dbReference type="Pfam" id="PF00018">
    <property type="entry name" value="SH3_1"/>
    <property type="match status" value="1"/>
</dbReference>
<dbReference type="SMART" id="SM00326">
    <property type="entry name" value="SH3"/>
    <property type="match status" value="1"/>
</dbReference>
<keyword evidence="3" id="KW-0053">Apoptosis</keyword>
<dbReference type="PANTHER" id="PTHR24131">
    <property type="entry name" value="APOPTOSIS-STIMULATING OF P53 PROTEIN"/>
    <property type="match status" value="1"/>
</dbReference>
<evidence type="ECO:0000256" key="1">
    <source>
        <dbReference type="ARBA" id="ARBA00004123"/>
    </source>
</evidence>
<evidence type="ECO:0000256" key="9">
    <source>
        <dbReference type="SAM" id="MobiDB-lite"/>
    </source>
</evidence>
<feature type="domain" description="SH3" evidence="10">
    <location>
        <begin position="375"/>
        <end position="438"/>
    </location>
</feature>